<dbReference type="AlphaFoldDB" id="A0A7W9CVK8"/>
<gene>
    <name evidence="3" type="ORF">GGQ63_001423</name>
</gene>
<dbReference type="Proteomes" id="UP000523821">
    <property type="component" value="Unassembled WGS sequence"/>
</dbReference>
<evidence type="ECO:0000313" key="3">
    <source>
        <dbReference type="EMBL" id="MBB5752371.1"/>
    </source>
</evidence>
<dbReference type="Gene3D" id="1.25.40.10">
    <property type="entry name" value="Tetratricopeptide repeat domain"/>
    <property type="match status" value="1"/>
</dbReference>
<evidence type="ECO:0000256" key="2">
    <source>
        <dbReference type="SAM" id="SignalP"/>
    </source>
</evidence>
<evidence type="ECO:0000313" key="4">
    <source>
        <dbReference type="Proteomes" id="UP000523821"/>
    </source>
</evidence>
<reference evidence="3 4" key="1">
    <citation type="submission" date="2020-08" db="EMBL/GenBank/DDBJ databases">
        <title>Genomic Encyclopedia of Type Strains, Phase IV (KMG-IV): sequencing the most valuable type-strain genomes for metagenomic binning, comparative biology and taxonomic classification.</title>
        <authorList>
            <person name="Goeker M."/>
        </authorList>
    </citation>
    <scope>NUCLEOTIDE SEQUENCE [LARGE SCALE GENOMIC DNA]</scope>
    <source>
        <strain evidence="3 4">DSM 16268</strain>
    </source>
</reference>
<comment type="caution">
    <text evidence="3">The sequence shown here is derived from an EMBL/GenBank/DDBJ whole genome shotgun (WGS) entry which is preliminary data.</text>
</comment>
<dbReference type="InterPro" id="IPR011990">
    <property type="entry name" value="TPR-like_helical_dom_sf"/>
</dbReference>
<dbReference type="RefSeq" id="WP_183853963.1">
    <property type="nucleotide sequence ID" value="NZ_JACHOO010000002.1"/>
</dbReference>
<keyword evidence="4" id="KW-1185">Reference proteome</keyword>
<evidence type="ECO:0000256" key="1">
    <source>
        <dbReference type="SAM" id="MobiDB-lite"/>
    </source>
</evidence>
<name>A0A7W9CVK8_9HYPH</name>
<feature type="compositionally biased region" description="Low complexity" evidence="1">
    <location>
        <begin position="511"/>
        <end position="522"/>
    </location>
</feature>
<sequence length="714" mass="76254">MPVTRRPLALALASAVCGGALALYLEHGEPAAVSPARAALGETQPIVTASLRGSLPPVIMAQATIAPAPSAANPPVAPSPPAPDEPAAPSAEPAVDETALRYFARNGDQERLAREIARLRALYPDWVPPDDLTSPAPIRDAELDRMWRLYGEQRYAEVRAAIAARQTRDPQWQPPADLLTRLDVAEARERLVNASDNQQWNTVVTVAAATPSLLTCAEIDVLWRVAEAFAKTDRTGRARDVYTYVLRNCQEPAERLATVQKALPLLSEAEFAGLLALERRGPDGKGEFEAVRDDIARRGLSRAATDPTLTVSDADRERVETLARAETAPDDAILLGWYFFRRSQPDEALRWFEIARTKGDNAEIGRGRALTLNALKRPADAEAAAAPFRDAGDDNRAAYLIAAASLLALEPPTRLAPDVMSRMASAVTAAKDAPGAEEFGWYAYRIGQTRAAAQWFETALGWQADAEPAAFGLALARQKLGDRAGLASIVAAWSVRSPRIAELGGGRAARRAAPPAAVARPAPDAPEEEAAFAAAEPPAPATPRAAPAAPAARGSCGGRGALDRGWCLLDLDRPIEAADAFAAAGAAGGETTRRDAAYGKSLAYLRAGLTDLAATAAAEAPQSAGRRSELSAAILAQRAIGAYNDGRYVETLFHLDARAEVAAERNDLLMMRGWSYFHLRRLDEAKRIFVALASTGSRDAQRALAAIRDQTRPR</sequence>
<protein>
    <submittedName>
        <fullName evidence="3">Tetratricopeptide (TPR) repeat protein</fullName>
    </submittedName>
</protein>
<feature type="chain" id="PRO_5031030522" evidence="2">
    <location>
        <begin position="23"/>
        <end position="714"/>
    </location>
</feature>
<feature type="region of interest" description="Disordered" evidence="1">
    <location>
        <begin position="69"/>
        <end position="93"/>
    </location>
</feature>
<feature type="region of interest" description="Disordered" evidence="1">
    <location>
        <begin position="511"/>
        <end position="557"/>
    </location>
</feature>
<accession>A0A7W9CVK8</accession>
<dbReference type="SUPFAM" id="SSF48452">
    <property type="entry name" value="TPR-like"/>
    <property type="match status" value="1"/>
</dbReference>
<keyword evidence="2" id="KW-0732">Signal</keyword>
<feature type="compositionally biased region" description="Pro residues" evidence="1">
    <location>
        <begin position="75"/>
        <end position="86"/>
    </location>
</feature>
<dbReference type="EMBL" id="JACHOO010000002">
    <property type="protein sequence ID" value="MBB5752371.1"/>
    <property type="molecule type" value="Genomic_DNA"/>
</dbReference>
<feature type="signal peptide" evidence="2">
    <location>
        <begin position="1"/>
        <end position="22"/>
    </location>
</feature>
<feature type="compositionally biased region" description="Low complexity" evidence="1">
    <location>
        <begin position="531"/>
        <end position="554"/>
    </location>
</feature>
<organism evidence="3 4">
    <name type="scientific">Prosthecomicrobium pneumaticum</name>
    <dbReference type="NCBI Taxonomy" id="81895"/>
    <lineage>
        <taxon>Bacteria</taxon>
        <taxon>Pseudomonadati</taxon>
        <taxon>Pseudomonadota</taxon>
        <taxon>Alphaproteobacteria</taxon>
        <taxon>Hyphomicrobiales</taxon>
        <taxon>Kaistiaceae</taxon>
        <taxon>Prosthecomicrobium</taxon>
    </lineage>
</organism>
<proteinExistence type="predicted"/>